<dbReference type="Proteomes" id="UP000002029">
    <property type="component" value="Chromosome"/>
</dbReference>
<gene>
    <name evidence="2" type="ordered locus">Sros_3216</name>
</gene>
<dbReference type="AlphaFoldDB" id="D2BBU0"/>
<feature type="compositionally biased region" description="Low complexity" evidence="1">
    <location>
        <begin position="59"/>
        <end position="69"/>
    </location>
</feature>
<evidence type="ECO:0000256" key="1">
    <source>
        <dbReference type="SAM" id="MobiDB-lite"/>
    </source>
</evidence>
<feature type="region of interest" description="Disordered" evidence="1">
    <location>
        <begin position="51"/>
        <end position="72"/>
    </location>
</feature>
<dbReference type="HOGENOM" id="CLU_069096_0_0_11"/>
<dbReference type="EMBL" id="CP001814">
    <property type="protein sequence ID" value="ACZ86159.1"/>
    <property type="molecule type" value="Genomic_DNA"/>
</dbReference>
<evidence type="ECO:0000313" key="2">
    <source>
        <dbReference type="EMBL" id="ACZ86159.1"/>
    </source>
</evidence>
<dbReference type="eggNOG" id="ENOG5032V71">
    <property type="taxonomic scope" value="Bacteria"/>
</dbReference>
<accession>D2BBU0</accession>
<evidence type="ECO:0000313" key="3">
    <source>
        <dbReference type="Proteomes" id="UP000002029"/>
    </source>
</evidence>
<reference evidence="2 3" key="1">
    <citation type="journal article" date="2010" name="Stand. Genomic Sci.">
        <title>Complete genome sequence of Streptosporangium roseum type strain (NI 9100).</title>
        <authorList>
            <person name="Nolan M."/>
            <person name="Sikorski J."/>
            <person name="Jando M."/>
            <person name="Lucas S."/>
            <person name="Lapidus A."/>
            <person name="Glavina Del Rio T."/>
            <person name="Chen F."/>
            <person name="Tice H."/>
            <person name="Pitluck S."/>
            <person name="Cheng J.F."/>
            <person name="Chertkov O."/>
            <person name="Sims D."/>
            <person name="Meincke L."/>
            <person name="Brettin T."/>
            <person name="Han C."/>
            <person name="Detter J.C."/>
            <person name="Bruce D."/>
            <person name="Goodwin L."/>
            <person name="Land M."/>
            <person name="Hauser L."/>
            <person name="Chang Y.J."/>
            <person name="Jeffries C.D."/>
            <person name="Ivanova N."/>
            <person name="Mavromatis K."/>
            <person name="Mikhailova N."/>
            <person name="Chen A."/>
            <person name="Palaniappan K."/>
            <person name="Chain P."/>
            <person name="Rohde M."/>
            <person name="Goker M."/>
            <person name="Bristow J."/>
            <person name="Eisen J.A."/>
            <person name="Markowitz V."/>
            <person name="Hugenholtz P."/>
            <person name="Kyrpides N.C."/>
            <person name="Klenk H.P."/>
        </authorList>
    </citation>
    <scope>NUCLEOTIDE SEQUENCE [LARGE SCALE GENOMIC DNA]</scope>
    <source>
        <strain evidence="3">ATCC 12428 / DSM 43021 / JCM 3005 / NI 9100</strain>
    </source>
</reference>
<sequence>MIDPAIVGQVTTPRLLSCAVVTVLALTACTSGTSSDPVVGSATAGGVVGTTGGGGGTGASSSGTPTPTGLTPEAYRAELDKARGPIREALKKLDATDGKGLDERLERTVAMMEEAVSGLEAVVPPPEVRTEHGDYVGTLRRLVSALSAAQEDVRAQEVCTGPAVLTGVEEAGQLSPVRDSGEALADLGDYRADVVPVKVGKERSRRLSNGKFITSEGRPGRAYLELKNGNSRDAVVVLVRGKKKAIRVYVRKKSKFRIQGVRDGSYKVYYTLGTDWDSKARGFTRSCDFEQFGKSVRFRTVHTATQIRWTDWTITLNAVKGGTVRPKRIKPGDFPG</sequence>
<protein>
    <submittedName>
        <fullName evidence="2">Uncharacterized protein</fullName>
    </submittedName>
</protein>
<keyword evidence="3" id="KW-1185">Reference proteome</keyword>
<organism evidence="2 3">
    <name type="scientific">Streptosporangium roseum (strain ATCC 12428 / DSM 43021 / JCM 3005 / KCTC 9067 / NCIMB 10171 / NRRL 2505 / NI 9100)</name>
    <dbReference type="NCBI Taxonomy" id="479432"/>
    <lineage>
        <taxon>Bacteria</taxon>
        <taxon>Bacillati</taxon>
        <taxon>Actinomycetota</taxon>
        <taxon>Actinomycetes</taxon>
        <taxon>Streptosporangiales</taxon>
        <taxon>Streptosporangiaceae</taxon>
        <taxon>Streptosporangium</taxon>
    </lineage>
</organism>
<dbReference type="KEGG" id="sro:Sros_3216"/>
<proteinExistence type="predicted"/>
<name>D2BBU0_STRRD</name>